<name>A0A6S4GQW3_9BACT</name>
<feature type="transmembrane region" description="Helical" evidence="1">
    <location>
        <begin position="64"/>
        <end position="84"/>
    </location>
</feature>
<dbReference type="RefSeq" id="WP_082001318.1">
    <property type="nucleotide sequence ID" value="NZ_CP007496.1"/>
</dbReference>
<evidence type="ECO:0000313" key="2">
    <source>
        <dbReference type="EMBL" id="AJA06715.1"/>
    </source>
</evidence>
<keyword evidence="3" id="KW-1185">Reference proteome</keyword>
<evidence type="ECO:0000313" key="3">
    <source>
        <dbReference type="Proteomes" id="UP000030902"/>
    </source>
</evidence>
<sequence>MKDTINKSIKTVLSDRGISILLIVNIIVFIAISIFLITSIKHSEAQVITRYTAYGVANFYRNHWYSLFGYIALAFMIVFGHSILSIKLVSLEKRSMAVFFLWLTLGILIVLTALAYSIIKIASLG</sequence>
<gene>
    <name evidence="2" type="ORF">TM7x_00510</name>
</gene>
<evidence type="ECO:0000256" key="1">
    <source>
        <dbReference type="SAM" id="Phobius"/>
    </source>
</evidence>
<reference evidence="2 3" key="1">
    <citation type="journal article" date="2015" name="Proc. Natl. Acad. Sci. U.S.A.">
        <title>Cultivation of a human-associated TM7 phylotype reveals a reduced genome and epibiotic parasitic lifestyle.</title>
        <authorList>
            <person name="He X."/>
            <person name="McLean J.S."/>
            <person name="Edlund A."/>
            <person name="Yooseph S."/>
            <person name="Hall A.P."/>
            <person name="Liu S.Y."/>
            <person name="Dorrestein P.C."/>
            <person name="Esquenazi E."/>
            <person name="Hunter R.C."/>
            <person name="Cheng G."/>
            <person name="Nelson K.E."/>
            <person name="Lux R."/>
            <person name="Shi W."/>
        </authorList>
    </citation>
    <scope>NUCLEOTIDE SEQUENCE [LARGE SCALE GENOMIC DNA]</scope>
    <source>
        <strain evidence="2 3">TM7x</strain>
    </source>
</reference>
<dbReference type="KEGG" id="sox:TM7x_00510"/>
<feature type="transmembrane region" description="Helical" evidence="1">
    <location>
        <begin position="20"/>
        <end position="40"/>
    </location>
</feature>
<protein>
    <submittedName>
        <fullName evidence="2">Uncharacterized protein</fullName>
    </submittedName>
</protein>
<dbReference type="AlphaFoldDB" id="A0A6S4GQW3"/>
<keyword evidence="1" id="KW-0472">Membrane</keyword>
<accession>A0A6S4GQW3</accession>
<dbReference type="EMBL" id="CP007496">
    <property type="protein sequence ID" value="AJA06715.1"/>
    <property type="molecule type" value="Genomic_DNA"/>
</dbReference>
<feature type="transmembrane region" description="Helical" evidence="1">
    <location>
        <begin position="96"/>
        <end position="119"/>
    </location>
</feature>
<keyword evidence="1" id="KW-0812">Transmembrane</keyword>
<organism evidence="2 3">
    <name type="scientific">Candidatus Nanosynbacter lyticus</name>
    <dbReference type="NCBI Taxonomy" id="2093824"/>
    <lineage>
        <taxon>Bacteria</taxon>
        <taxon>Candidatus Saccharimonadota</taxon>
        <taxon>Candidatus Saccharimonadia</taxon>
        <taxon>Candidatus Nanosynbacterales</taxon>
        <taxon>Candidatus Nanosynbacteraceae</taxon>
        <taxon>Candidatus Nanosynbacter</taxon>
    </lineage>
</organism>
<dbReference type="Proteomes" id="UP000030902">
    <property type="component" value="Chromosome"/>
</dbReference>
<proteinExistence type="predicted"/>
<keyword evidence="1" id="KW-1133">Transmembrane helix</keyword>